<sequence>MGTINPLPGTGQANYLSPSPGGASSSYGFGSEVQGVSSSNNVFSPSVELCPREGLYDENQQVIDDLARGVHKDVFEDLLKNWSPDSSSADSNLGGLRTIDIAESKALEAVFKHDSNVESIYKNGSYAAKIGVANIAIALSELSHHDGNADYCVSKQKELCALIVNDKYRLGDESGFSAWKQGNCYEKVEALSKDVFTKLGDPSQGNIFERVMGGEVMPAIRTFIESCFGPQLLKKWAGINEARGLISRPAAASIERALKTIRATVDGASSSSARLHTRANEFRLAHHWSELMRATSLAPDQVKQTSPQSPLGHQPASQPMANNQPPSIIVSPVINNAPIFNNGPIPANNNGGEQVIVESGGSDNGQRLQTSKNPSVISPDAIDGVEGNADTWTHQPQINKGDDTGPYATGDKEEGGRVSVPTSPINTSFTTSIVVPSLSRLDSSDTPQPQRFKKLERPAPSSPVLQRVEQMNSDEGQQVIVESDLSNNGQRFHIHSNSNINDEADHFQQQPPSELSFKQKIELYDKQNIGVQQPSSVHVSSVLTGNNRLSTTSWPILKAVPDPSHKYMDEKGKNWRSDYDGGSSFNGSSWDLRVDGAYQRSVNKA</sequence>
<dbReference type="AlphaFoldDB" id="A0A2S9H1M1"/>
<dbReference type="Gene3D" id="1.10.4150.10">
    <property type="entry name" value="SipA N-terminal domain-like"/>
    <property type="match status" value="1"/>
</dbReference>
<dbReference type="RefSeq" id="WP_105531151.1">
    <property type="nucleotide sequence ID" value="NZ_PUGF01000005.1"/>
</dbReference>
<protein>
    <submittedName>
        <fullName evidence="2">Uncharacterized protein</fullName>
    </submittedName>
</protein>
<comment type="caution">
    <text evidence="2">The sequence shown here is derived from an EMBL/GenBank/DDBJ whole genome shotgun (WGS) entry which is preliminary data.</text>
</comment>
<feature type="region of interest" description="Disordered" evidence="1">
    <location>
        <begin position="299"/>
        <end position="329"/>
    </location>
</feature>
<feature type="compositionally biased region" description="Polar residues" evidence="1">
    <location>
        <begin position="364"/>
        <end position="376"/>
    </location>
</feature>
<dbReference type="OrthoDB" id="9946409at2"/>
<reference evidence="2 3" key="1">
    <citation type="submission" date="2018-02" db="EMBL/GenBank/DDBJ databases">
        <title>Solimicrobium silvestre gen. nov., sp. nov., isolated from alpine forest soil.</title>
        <authorList>
            <person name="Margesin R."/>
            <person name="Albuquerque L."/>
            <person name="Zhang D.-C."/>
            <person name="Froufe H.J.C."/>
            <person name="Severino R."/>
            <person name="Roxo I."/>
            <person name="Egas C."/>
            <person name="Da Costa M.S."/>
        </authorList>
    </citation>
    <scope>NUCLEOTIDE SEQUENCE [LARGE SCALE GENOMIC DNA]</scope>
    <source>
        <strain evidence="2 3">S20-91</strain>
    </source>
</reference>
<name>A0A2S9H1M1_9BURK</name>
<dbReference type="Proteomes" id="UP000237839">
    <property type="component" value="Unassembled WGS sequence"/>
</dbReference>
<evidence type="ECO:0000256" key="1">
    <source>
        <dbReference type="SAM" id="MobiDB-lite"/>
    </source>
</evidence>
<accession>A0A2S9H1M1</accession>
<feature type="region of interest" description="Disordered" evidence="1">
    <location>
        <begin position="571"/>
        <end position="591"/>
    </location>
</feature>
<dbReference type="EMBL" id="PUGF01000005">
    <property type="protein sequence ID" value="PRC93872.1"/>
    <property type="molecule type" value="Genomic_DNA"/>
</dbReference>
<feature type="region of interest" description="Disordered" evidence="1">
    <location>
        <begin position="391"/>
        <end position="425"/>
    </location>
</feature>
<gene>
    <name evidence="2" type="ORF">S2091_1481</name>
</gene>
<feature type="compositionally biased region" description="Polar residues" evidence="1">
    <location>
        <begin position="302"/>
        <end position="326"/>
    </location>
</feature>
<keyword evidence="3" id="KW-1185">Reference proteome</keyword>
<feature type="region of interest" description="Disordered" evidence="1">
    <location>
        <begin position="438"/>
        <end position="461"/>
    </location>
</feature>
<evidence type="ECO:0000313" key="3">
    <source>
        <dbReference type="Proteomes" id="UP000237839"/>
    </source>
</evidence>
<evidence type="ECO:0000313" key="2">
    <source>
        <dbReference type="EMBL" id="PRC93872.1"/>
    </source>
</evidence>
<feature type="region of interest" description="Disordered" evidence="1">
    <location>
        <begin position="350"/>
        <end position="379"/>
    </location>
</feature>
<dbReference type="InterPro" id="IPR023225">
    <property type="entry name" value="SipA_chaperone-bd"/>
</dbReference>
<feature type="compositionally biased region" description="Polar residues" evidence="1">
    <location>
        <begin position="438"/>
        <end position="449"/>
    </location>
</feature>
<proteinExistence type="predicted"/>
<organism evidence="2 3">
    <name type="scientific">Solimicrobium silvestre</name>
    <dbReference type="NCBI Taxonomy" id="2099400"/>
    <lineage>
        <taxon>Bacteria</taxon>
        <taxon>Pseudomonadati</taxon>
        <taxon>Pseudomonadota</taxon>
        <taxon>Betaproteobacteria</taxon>
        <taxon>Burkholderiales</taxon>
        <taxon>Oxalobacteraceae</taxon>
        <taxon>Solimicrobium</taxon>
    </lineage>
</organism>
<feature type="region of interest" description="Disordered" evidence="1">
    <location>
        <begin position="1"/>
        <end position="21"/>
    </location>
</feature>